<accession>A0A0E9SNH6</accession>
<reference evidence="1" key="1">
    <citation type="submission" date="2014-11" db="EMBL/GenBank/DDBJ databases">
        <authorList>
            <person name="Amaro Gonzalez C."/>
        </authorList>
    </citation>
    <scope>NUCLEOTIDE SEQUENCE</scope>
</reference>
<dbReference type="AlphaFoldDB" id="A0A0E9SNH6"/>
<sequence length="49" mass="5795">MESRAATLKRQVLTDLHTTVRLQSYLWSYPFEGLPRLLCWAPECFPQQL</sequence>
<name>A0A0E9SNH6_ANGAN</name>
<reference evidence="1" key="2">
    <citation type="journal article" date="2015" name="Fish Shellfish Immunol.">
        <title>Early steps in the European eel (Anguilla anguilla)-Vibrio vulnificus interaction in the gills: Role of the RtxA13 toxin.</title>
        <authorList>
            <person name="Callol A."/>
            <person name="Pajuelo D."/>
            <person name="Ebbesson L."/>
            <person name="Teles M."/>
            <person name="MacKenzie S."/>
            <person name="Amaro C."/>
        </authorList>
    </citation>
    <scope>NUCLEOTIDE SEQUENCE</scope>
</reference>
<proteinExistence type="predicted"/>
<dbReference type="EMBL" id="GBXM01065800">
    <property type="protein sequence ID" value="JAH42777.1"/>
    <property type="molecule type" value="Transcribed_RNA"/>
</dbReference>
<evidence type="ECO:0000313" key="1">
    <source>
        <dbReference type="EMBL" id="JAH42777.1"/>
    </source>
</evidence>
<protein>
    <submittedName>
        <fullName evidence="1">Uncharacterized protein</fullName>
    </submittedName>
</protein>
<organism evidence="1">
    <name type="scientific">Anguilla anguilla</name>
    <name type="common">European freshwater eel</name>
    <name type="synonym">Muraena anguilla</name>
    <dbReference type="NCBI Taxonomy" id="7936"/>
    <lineage>
        <taxon>Eukaryota</taxon>
        <taxon>Metazoa</taxon>
        <taxon>Chordata</taxon>
        <taxon>Craniata</taxon>
        <taxon>Vertebrata</taxon>
        <taxon>Euteleostomi</taxon>
        <taxon>Actinopterygii</taxon>
        <taxon>Neopterygii</taxon>
        <taxon>Teleostei</taxon>
        <taxon>Anguilliformes</taxon>
        <taxon>Anguillidae</taxon>
        <taxon>Anguilla</taxon>
    </lineage>
</organism>